<dbReference type="Pfam" id="PF17784">
    <property type="entry name" value="Sulfotransfer_4"/>
    <property type="match status" value="1"/>
</dbReference>
<evidence type="ECO:0000256" key="1">
    <source>
        <dbReference type="SAM" id="Phobius"/>
    </source>
</evidence>
<name>A0ABM4D9R8_HYDVU</name>
<reference evidence="3" key="1">
    <citation type="submission" date="2025-08" db="UniProtKB">
        <authorList>
            <consortium name="RefSeq"/>
        </authorList>
    </citation>
    <scope>IDENTIFICATION</scope>
</reference>
<feature type="transmembrane region" description="Helical" evidence="1">
    <location>
        <begin position="242"/>
        <end position="262"/>
    </location>
</feature>
<keyword evidence="2" id="KW-1185">Reference proteome</keyword>
<dbReference type="Proteomes" id="UP001652625">
    <property type="component" value="Chromosome 13"/>
</dbReference>
<keyword evidence="1" id="KW-1133">Transmembrane helix</keyword>
<protein>
    <submittedName>
        <fullName evidence="3">Uncharacterized protein LOC101241542 isoform X2</fullName>
    </submittedName>
</protein>
<dbReference type="RefSeq" id="XP_065671090.1">
    <property type="nucleotide sequence ID" value="XM_065815018.1"/>
</dbReference>
<dbReference type="InterPro" id="IPR040632">
    <property type="entry name" value="Sulfotransfer_4"/>
</dbReference>
<keyword evidence="1" id="KW-0812">Transmembrane</keyword>
<dbReference type="Gene3D" id="3.40.50.300">
    <property type="entry name" value="P-loop containing nucleotide triphosphate hydrolases"/>
    <property type="match status" value="1"/>
</dbReference>
<dbReference type="PANTHER" id="PTHR36978:SF4">
    <property type="entry name" value="P-LOOP CONTAINING NUCLEOSIDE TRIPHOSPHATE HYDROLASE PROTEIN"/>
    <property type="match status" value="1"/>
</dbReference>
<proteinExistence type="predicted"/>
<accession>A0ABM4D9R8</accession>
<keyword evidence="1" id="KW-0472">Membrane</keyword>
<dbReference type="SUPFAM" id="SSF52540">
    <property type="entry name" value="P-loop containing nucleoside triphosphate hydrolases"/>
    <property type="match status" value="1"/>
</dbReference>
<dbReference type="InterPro" id="IPR027417">
    <property type="entry name" value="P-loop_NTPase"/>
</dbReference>
<dbReference type="GeneID" id="101241542"/>
<sequence>MASSKLSQLFETEKKFPATQLKFILIGASLPRTGTQSLMVALQMLLQGKVMHMIHIGQYEDQFLKIFSGDATDNEFKIFFLENGFLAAVDAPFCYHYKQAMRAFPEAKVLLTTRDPIKWSQSVRENVYKVYCVLNSFPTNLFRFKIFDQYLWPTLYMGKKFSHLWHFMDKVRKGEEISYFNDYNKEVKKAVPVERLLEYNVAEGWEPLCSFLNVPIPNCKFPHLNESKDFQLIILSIKLRSWILFAELITLPLCIGGFIYVLKQ</sequence>
<organism evidence="2 3">
    <name type="scientific">Hydra vulgaris</name>
    <name type="common">Hydra</name>
    <name type="synonym">Hydra attenuata</name>
    <dbReference type="NCBI Taxonomy" id="6087"/>
    <lineage>
        <taxon>Eukaryota</taxon>
        <taxon>Metazoa</taxon>
        <taxon>Cnidaria</taxon>
        <taxon>Hydrozoa</taxon>
        <taxon>Hydroidolina</taxon>
        <taxon>Anthoathecata</taxon>
        <taxon>Aplanulata</taxon>
        <taxon>Hydridae</taxon>
        <taxon>Hydra</taxon>
    </lineage>
</organism>
<dbReference type="PANTHER" id="PTHR36978">
    <property type="entry name" value="P-LOOP CONTAINING NUCLEOTIDE TRIPHOSPHATE HYDROLASE"/>
    <property type="match status" value="1"/>
</dbReference>
<gene>
    <name evidence="3" type="primary">LOC101241542</name>
</gene>
<evidence type="ECO:0000313" key="3">
    <source>
        <dbReference type="RefSeq" id="XP_065671090.1"/>
    </source>
</evidence>
<evidence type="ECO:0000313" key="2">
    <source>
        <dbReference type="Proteomes" id="UP001652625"/>
    </source>
</evidence>